<dbReference type="Proteomes" id="UP000028181">
    <property type="component" value="Chromosome I"/>
</dbReference>
<reference evidence="4" key="1">
    <citation type="journal article" date="2014" name="BMC Genomics">
        <title>Genome sequencing of two Neorhizobium galegae strains reveals a noeT gene responsible for the unusual acetylation of the nodulation factors.</title>
        <authorList>
            <person name="Osterman J."/>
            <person name="Marsh J."/>
            <person name="Laine P.K."/>
            <person name="Zeng Z."/>
            <person name="Alatalo E."/>
            <person name="Sullivan J.T."/>
            <person name="Young J.P."/>
            <person name="Thomas-Oates J."/>
            <person name="Paulin L."/>
            <person name="Lindstrom K."/>
        </authorList>
    </citation>
    <scope>NUCLEOTIDE SEQUENCE [LARGE SCALE GENOMIC DNA]</scope>
    <source>
        <strain evidence="4">HAMBI 540</strain>
    </source>
</reference>
<feature type="domain" description="Putative Flp pilus-assembly TadG-like N-terminal" evidence="2">
    <location>
        <begin position="19"/>
        <end position="64"/>
    </location>
</feature>
<dbReference type="RefSeq" id="WP_038585400.1">
    <property type="nucleotide sequence ID" value="NZ_HG938353.1"/>
</dbReference>
<dbReference type="AlphaFoldDB" id="A0A068SQ82"/>
<dbReference type="SUPFAM" id="SSF53300">
    <property type="entry name" value="vWA-like"/>
    <property type="match status" value="1"/>
</dbReference>
<keyword evidence="1" id="KW-1133">Transmembrane helix</keyword>
<dbReference type="eggNOG" id="COG4961">
    <property type="taxonomic scope" value="Bacteria"/>
</dbReference>
<keyword evidence="4" id="KW-1185">Reference proteome</keyword>
<sequence length="452" mass="48100">MSNSRRLLALSGLLADRRGNIAIMFSLLLVPLITAVGASLDYVQAYNARSKMQADLDSALLGAVKSVGTLDNAALKTRIQEWFAAQTDLGSGGYTLEDVDIDTSNRRITATAHATVSTTLLRIAGINEVVVGASSSVEGPGRAYLDVYIILDKSASMLLAATSTGQSSLMASSAACAFACHTPEGSTFTYKSKTYSNVYDLSVAMNIKLRADVSVDAAREVLDLVDTADAAHERIRVGLYTLGKTTTQVLSPTFSTAAARTKLNDKTSGMTSASSEDATYFDFSLTALKPMIGTAGDGTTKDAPLKLVLLLTDGVQSERNWVLQDNSGIRFPTAKSSLQTVVTPLNSKWCKPVKDINATIGVLYTEYLPMTWDWGYNATLGKTMSSSGFSSIWGGTIASGKGSNTRTAYISKALEECATSSDLFLQASSAEDIADGLSSLFRQYLSKVRLTN</sequence>
<evidence type="ECO:0000313" key="3">
    <source>
        <dbReference type="EMBL" id="CDN47255.1"/>
    </source>
</evidence>
<evidence type="ECO:0000259" key="2">
    <source>
        <dbReference type="Pfam" id="PF13400"/>
    </source>
</evidence>
<dbReference type="InterPro" id="IPR028087">
    <property type="entry name" value="Tad_N"/>
</dbReference>
<feature type="transmembrane region" description="Helical" evidence="1">
    <location>
        <begin position="21"/>
        <end position="43"/>
    </location>
</feature>
<keyword evidence="1" id="KW-0812">Transmembrane</keyword>
<dbReference type="GeneID" id="24258888"/>
<evidence type="ECO:0000313" key="4">
    <source>
        <dbReference type="Proteomes" id="UP000028181"/>
    </source>
</evidence>
<name>A0A068SQ82_NEOGA</name>
<dbReference type="PATRIC" id="fig|1028800.3.peg.1083"/>
<protein>
    <submittedName>
        <fullName evidence="3">Putative membrane protein (DUF2134)</fullName>
    </submittedName>
</protein>
<dbReference type="EMBL" id="HG938353">
    <property type="protein sequence ID" value="CDN47255.1"/>
    <property type="molecule type" value="Genomic_DNA"/>
</dbReference>
<dbReference type="HOGENOM" id="CLU_616587_0_0_5"/>
<dbReference type="Pfam" id="PF13400">
    <property type="entry name" value="Tad"/>
    <property type="match status" value="1"/>
</dbReference>
<evidence type="ECO:0000256" key="1">
    <source>
        <dbReference type="SAM" id="Phobius"/>
    </source>
</evidence>
<dbReference type="OrthoDB" id="7522752at2"/>
<gene>
    <name evidence="3" type="ORF">RG540_CH10670</name>
</gene>
<dbReference type="Gene3D" id="3.40.50.410">
    <property type="entry name" value="von Willebrand factor, type A domain"/>
    <property type="match status" value="1"/>
</dbReference>
<organism evidence="3 4">
    <name type="scientific">Neorhizobium galegae bv. orientalis str. HAMBI 540</name>
    <dbReference type="NCBI Taxonomy" id="1028800"/>
    <lineage>
        <taxon>Bacteria</taxon>
        <taxon>Pseudomonadati</taxon>
        <taxon>Pseudomonadota</taxon>
        <taxon>Alphaproteobacteria</taxon>
        <taxon>Hyphomicrobiales</taxon>
        <taxon>Rhizobiaceae</taxon>
        <taxon>Rhizobium/Agrobacterium group</taxon>
        <taxon>Neorhizobium</taxon>
    </lineage>
</organism>
<keyword evidence="1" id="KW-0472">Membrane</keyword>
<dbReference type="KEGG" id="ngg:RG540_CH10670"/>
<dbReference type="InterPro" id="IPR036465">
    <property type="entry name" value="vWFA_dom_sf"/>
</dbReference>
<accession>A0A068SQ82</accession>
<proteinExistence type="predicted"/>